<protein>
    <submittedName>
        <fullName evidence="5">AraC family transcriptional regulator</fullName>
    </submittedName>
</protein>
<dbReference type="SMART" id="SM00342">
    <property type="entry name" value="HTH_ARAC"/>
    <property type="match status" value="1"/>
</dbReference>
<evidence type="ECO:0000313" key="5">
    <source>
        <dbReference type="EMBL" id="RBL94124.1"/>
    </source>
</evidence>
<dbReference type="InterPro" id="IPR014710">
    <property type="entry name" value="RmlC-like_jellyroll"/>
</dbReference>
<dbReference type="Proteomes" id="UP000253410">
    <property type="component" value="Unassembled WGS sequence"/>
</dbReference>
<dbReference type="PRINTS" id="PR00032">
    <property type="entry name" value="HTHARAC"/>
</dbReference>
<dbReference type="Pfam" id="PF12833">
    <property type="entry name" value="HTH_18"/>
    <property type="match status" value="1"/>
</dbReference>
<gene>
    <name evidence="5" type="ORF">DF182_05405</name>
</gene>
<dbReference type="InterPro" id="IPR037923">
    <property type="entry name" value="HTH-like"/>
</dbReference>
<comment type="caution">
    <text evidence="5">The sequence shown here is derived from an EMBL/GenBank/DDBJ whole genome shotgun (WGS) entry which is preliminary data.</text>
</comment>
<dbReference type="SUPFAM" id="SSF51215">
    <property type="entry name" value="Regulatory protein AraC"/>
    <property type="match status" value="1"/>
</dbReference>
<evidence type="ECO:0000313" key="6">
    <source>
        <dbReference type="Proteomes" id="UP000253410"/>
    </source>
</evidence>
<keyword evidence="6" id="KW-1185">Reference proteome</keyword>
<dbReference type="InterPro" id="IPR003313">
    <property type="entry name" value="AraC-bd"/>
</dbReference>
<keyword evidence="3" id="KW-0804">Transcription</keyword>
<dbReference type="PROSITE" id="PS01124">
    <property type="entry name" value="HTH_ARAC_FAMILY_2"/>
    <property type="match status" value="1"/>
</dbReference>
<dbReference type="Gene3D" id="1.10.10.60">
    <property type="entry name" value="Homeodomain-like"/>
    <property type="match status" value="1"/>
</dbReference>
<dbReference type="GO" id="GO:0003700">
    <property type="term" value="F:DNA-binding transcription factor activity"/>
    <property type="evidence" value="ECO:0007669"/>
    <property type="project" value="InterPro"/>
</dbReference>
<evidence type="ECO:0000256" key="3">
    <source>
        <dbReference type="ARBA" id="ARBA00023163"/>
    </source>
</evidence>
<proteinExistence type="predicted"/>
<dbReference type="GO" id="GO:0043565">
    <property type="term" value="F:sequence-specific DNA binding"/>
    <property type="evidence" value="ECO:0007669"/>
    <property type="project" value="InterPro"/>
</dbReference>
<dbReference type="Gene3D" id="2.60.120.10">
    <property type="entry name" value="Jelly Rolls"/>
    <property type="match status" value="1"/>
</dbReference>
<dbReference type="InterPro" id="IPR009057">
    <property type="entry name" value="Homeodomain-like_sf"/>
</dbReference>
<keyword evidence="2" id="KW-0238">DNA-binding</keyword>
<organism evidence="5 6">
    <name type="scientific">Chitinophaga flava</name>
    <dbReference type="NCBI Taxonomy" id="2259036"/>
    <lineage>
        <taxon>Bacteria</taxon>
        <taxon>Pseudomonadati</taxon>
        <taxon>Bacteroidota</taxon>
        <taxon>Chitinophagia</taxon>
        <taxon>Chitinophagales</taxon>
        <taxon>Chitinophagaceae</taxon>
        <taxon>Chitinophaga</taxon>
    </lineage>
</organism>
<dbReference type="OrthoDB" id="2585681at2"/>
<dbReference type="InterPro" id="IPR020449">
    <property type="entry name" value="Tscrpt_reg_AraC-type_HTH"/>
</dbReference>
<dbReference type="RefSeq" id="WP_113616782.1">
    <property type="nucleotide sequence ID" value="NZ_QFFJ01000001.1"/>
</dbReference>
<keyword evidence="1" id="KW-0805">Transcription regulation</keyword>
<dbReference type="InterPro" id="IPR018060">
    <property type="entry name" value="HTH_AraC"/>
</dbReference>
<sequence>MKKEFPVYDICKFSYSQEEDVIVKRFAPYLQAMRKLHFPHRHDFYHIVFFTKGGGTHSIDFEQFTIRPYHVYFMAPSQVHGWNFEGETDGYVINFSASFFKSFLLDSQYLEQFPFFSGNAALSAIDIPDHYRQQAIDILEKAVNEAEDTGKYRTDTLRVLLLTFFLLMAKATHQDDTVKAATHHNYTVLRNFEKLIEKEYLQQRLPKYYAEILCITPGHLNNICQELLGTSAGDMIRNRIVLEAKRMLIHLDMTVTEIAYSLNFKDNSYFCKFFKNQTGLSPESFRKNI</sequence>
<dbReference type="EMBL" id="QFFJ01000001">
    <property type="protein sequence ID" value="RBL94124.1"/>
    <property type="molecule type" value="Genomic_DNA"/>
</dbReference>
<dbReference type="AlphaFoldDB" id="A0A365Y828"/>
<feature type="domain" description="HTH araC/xylS-type" evidence="4">
    <location>
        <begin position="190"/>
        <end position="288"/>
    </location>
</feature>
<evidence type="ECO:0000256" key="2">
    <source>
        <dbReference type="ARBA" id="ARBA00023125"/>
    </source>
</evidence>
<accession>A0A365Y828</accession>
<dbReference type="PANTHER" id="PTHR43280">
    <property type="entry name" value="ARAC-FAMILY TRANSCRIPTIONAL REGULATOR"/>
    <property type="match status" value="1"/>
</dbReference>
<evidence type="ECO:0000256" key="1">
    <source>
        <dbReference type="ARBA" id="ARBA00023015"/>
    </source>
</evidence>
<dbReference type="PANTHER" id="PTHR43280:SF32">
    <property type="entry name" value="TRANSCRIPTIONAL REGULATORY PROTEIN"/>
    <property type="match status" value="1"/>
</dbReference>
<dbReference type="SUPFAM" id="SSF46689">
    <property type="entry name" value="Homeodomain-like"/>
    <property type="match status" value="1"/>
</dbReference>
<dbReference type="Pfam" id="PF02311">
    <property type="entry name" value="AraC_binding"/>
    <property type="match status" value="1"/>
</dbReference>
<reference evidence="5 6" key="1">
    <citation type="submission" date="2018-05" db="EMBL/GenBank/DDBJ databases">
        <title>Chitinophaga sp. K3CV102501T nov., isolated from isolated from a monsoon evergreen broad-leaved forest soil.</title>
        <authorList>
            <person name="Lv Y."/>
        </authorList>
    </citation>
    <scope>NUCLEOTIDE SEQUENCE [LARGE SCALE GENOMIC DNA]</scope>
    <source>
        <strain evidence="5 6">GDMCC 1.1325</strain>
    </source>
</reference>
<name>A0A365Y828_9BACT</name>
<evidence type="ECO:0000259" key="4">
    <source>
        <dbReference type="PROSITE" id="PS01124"/>
    </source>
</evidence>